<keyword evidence="4" id="KW-0964">Secreted</keyword>
<feature type="chain" id="PRO_5045551914" description="FAD-binding PCMH-type domain-containing protein" evidence="11">
    <location>
        <begin position="30"/>
        <end position="900"/>
    </location>
</feature>
<protein>
    <recommendedName>
        <fullName evidence="12">FAD-binding PCMH-type domain-containing protein</fullName>
    </recommendedName>
</protein>
<dbReference type="Gene3D" id="3.30.465.10">
    <property type="match status" value="1"/>
</dbReference>
<evidence type="ECO:0000256" key="5">
    <source>
        <dbReference type="ARBA" id="ARBA00022630"/>
    </source>
</evidence>
<dbReference type="InterPro" id="IPR016167">
    <property type="entry name" value="FAD-bd_PCMH_sub1"/>
</dbReference>
<feature type="domain" description="FAD-binding PCMH-type" evidence="12">
    <location>
        <begin position="80"/>
        <end position="262"/>
    </location>
</feature>
<dbReference type="Proteomes" id="UP000823674">
    <property type="component" value="Chromosome A01"/>
</dbReference>
<keyword evidence="9" id="KW-0560">Oxidoreductase</keyword>
<dbReference type="InterPro" id="IPR012951">
    <property type="entry name" value="BBE"/>
</dbReference>
<evidence type="ECO:0000256" key="10">
    <source>
        <dbReference type="ARBA" id="ARBA00023180"/>
    </source>
</evidence>
<evidence type="ECO:0000256" key="2">
    <source>
        <dbReference type="ARBA" id="ARBA00004191"/>
    </source>
</evidence>
<evidence type="ECO:0000256" key="1">
    <source>
        <dbReference type="ARBA" id="ARBA00001974"/>
    </source>
</evidence>
<keyword evidence="6 11" id="KW-0732">Signal</keyword>
<keyword evidence="5" id="KW-0285">Flavoprotein</keyword>
<dbReference type="InterPro" id="IPR036318">
    <property type="entry name" value="FAD-bd_PCMH-like_sf"/>
</dbReference>
<sequence length="900" mass="100779">MKLQTFFSTILLSFTTIFLLISLPRSVSANQSNHTGFLQCLSLRLNDSNIVSKVIHTPNDSSFSSVLSLSIQNPRFSTPGTPKPVLILTPVQPSHVQSAVKCARRFGIHIRTRSGGHDYEGLSYATHKPFVILDLTNLRSITIDVDNRSVWVQTGATIEQSALKIIHRWQFVSDKVSDDLFVRVMLQRYKNMVRASFPGLYLGSVKSLLELVNREFPELGLEEKDCKEMSWIESVVWFAELGDVPIDALGKRTRASLAFKAKSDFVQEPIPETAISNMWRRLQEPEAELAQLIFTPFGGRMSEVGEYETPFPHREGNMYEIQYLNYWRGGGEEEKEKYMWWVERVYDEMSEFVARSPRGAYINLRDLDLGMYVGGKRSKYEEGKSWGVKYFKNNFERLVRVKTSVDPFDFFCDEQSIPPFSSVECTEQSNTIAKKASSLSLQLSTMLTTRPTSLCVGFFLLFLSLPLSTLSQPSMSSVYDSFLKCLSEKTKTPQSQIAKIVFSQSNPSYTSVLRAYIRNARFNKSSTPKPTIIITPLSESHVSAAVLCSKPLDFVFKIRSGGHDYDGLSYISDKPFFILDLSNLRDVSVDIAEQTAWISAGATLGEVYYRIWEKSKTLGFPAGVCPTVGVGGHLSGAGYGNMLRKFGLTADHFIDAKMVDVNGAVLDRKAMGEDLFWAISGGGGGSFGVVLGYKVKLVPVPATVTVFRVEQLMAAGAVDMVHKWQFVGPKTDKNLFMRMLIQPVTRNKVKTIRATVVALYLGKADDVVSLLDKELPELALKKENCTEMTWFQSALWWDNRVNATQTDPKVFLDRNLDSSSPGKRNYKEGEVYGRMYFGKNFDRLVKIKTAVDPGNFFRNEQSIPTLPIAKRTGVPEQGTAKRWSGAGGATVVASVLLHVI</sequence>
<evidence type="ECO:0000256" key="3">
    <source>
        <dbReference type="ARBA" id="ARBA00005466"/>
    </source>
</evidence>
<dbReference type="Gene3D" id="3.30.43.10">
    <property type="entry name" value="Uridine Diphospho-n-acetylenolpyruvylglucosamine Reductase, domain 2"/>
    <property type="match status" value="2"/>
</dbReference>
<keyword evidence="10" id="KW-0325">Glycoprotein</keyword>
<name>A0ABQ7NRP9_BRACM</name>
<dbReference type="PROSITE" id="PS51387">
    <property type="entry name" value="FAD_PCMH"/>
    <property type="match status" value="2"/>
</dbReference>
<keyword evidence="7" id="KW-0547">Nucleotide-binding</keyword>
<dbReference type="InterPro" id="IPR016169">
    <property type="entry name" value="FAD-bd_PCMH_sub2"/>
</dbReference>
<dbReference type="InterPro" id="IPR006094">
    <property type="entry name" value="Oxid_FAD_bind_N"/>
</dbReference>
<dbReference type="Pfam" id="PF08031">
    <property type="entry name" value="BBE"/>
    <property type="match status" value="2"/>
</dbReference>
<dbReference type="InterPro" id="IPR016166">
    <property type="entry name" value="FAD-bd_PCMH"/>
</dbReference>
<dbReference type="PANTHER" id="PTHR32448">
    <property type="entry name" value="OS08G0158400 PROTEIN"/>
    <property type="match status" value="1"/>
</dbReference>
<evidence type="ECO:0000256" key="11">
    <source>
        <dbReference type="SAM" id="SignalP"/>
    </source>
</evidence>
<gene>
    <name evidence="13" type="primary">A01p013000.1_BraROA</name>
    <name evidence="13" type="ORF">IGI04_001104</name>
</gene>
<organism evidence="13 14">
    <name type="scientific">Brassica rapa subsp. trilocularis</name>
    <dbReference type="NCBI Taxonomy" id="1813537"/>
    <lineage>
        <taxon>Eukaryota</taxon>
        <taxon>Viridiplantae</taxon>
        <taxon>Streptophyta</taxon>
        <taxon>Embryophyta</taxon>
        <taxon>Tracheophyta</taxon>
        <taxon>Spermatophyta</taxon>
        <taxon>Magnoliopsida</taxon>
        <taxon>eudicotyledons</taxon>
        <taxon>Gunneridae</taxon>
        <taxon>Pentapetalae</taxon>
        <taxon>rosids</taxon>
        <taxon>malvids</taxon>
        <taxon>Brassicales</taxon>
        <taxon>Brassicaceae</taxon>
        <taxon>Brassiceae</taxon>
        <taxon>Brassica</taxon>
    </lineage>
</organism>
<proteinExistence type="inferred from homology"/>
<comment type="caution">
    <text evidence="13">The sequence shown here is derived from an EMBL/GenBank/DDBJ whole genome shotgun (WGS) entry which is preliminary data.</text>
</comment>
<keyword evidence="14" id="KW-1185">Reference proteome</keyword>
<evidence type="ECO:0000256" key="6">
    <source>
        <dbReference type="ARBA" id="ARBA00022729"/>
    </source>
</evidence>
<evidence type="ECO:0000259" key="12">
    <source>
        <dbReference type="PROSITE" id="PS51387"/>
    </source>
</evidence>
<evidence type="ECO:0000256" key="7">
    <source>
        <dbReference type="ARBA" id="ARBA00022741"/>
    </source>
</evidence>
<accession>A0ABQ7NRP9</accession>
<comment type="subcellular location">
    <subcellularLocation>
        <location evidence="2">Secreted</location>
        <location evidence="2">Cell wall</location>
    </subcellularLocation>
</comment>
<evidence type="ECO:0000256" key="8">
    <source>
        <dbReference type="ARBA" id="ARBA00022827"/>
    </source>
</evidence>
<evidence type="ECO:0000313" key="13">
    <source>
        <dbReference type="EMBL" id="KAG5413537.1"/>
    </source>
</evidence>
<evidence type="ECO:0000313" key="14">
    <source>
        <dbReference type="Proteomes" id="UP000823674"/>
    </source>
</evidence>
<comment type="cofactor">
    <cofactor evidence="1">
        <name>FAD</name>
        <dbReference type="ChEBI" id="CHEBI:57692"/>
    </cofactor>
</comment>
<dbReference type="EMBL" id="JADBGQ010000001">
    <property type="protein sequence ID" value="KAG5413537.1"/>
    <property type="molecule type" value="Genomic_DNA"/>
</dbReference>
<keyword evidence="8" id="KW-0274">FAD</keyword>
<feature type="domain" description="FAD-binding PCMH-type" evidence="12">
    <location>
        <begin position="526"/>
        <end position="700"/>
    </location>
</feature>
<reference evidence="13 14" key="1">
    <citation type="submission" date="2021-03" db="EMBL/GenBank/DDBJ databases">
        <authorList>
            <person name="King G.J."/>
            <person name="Bancroft I."/>
            <person name="Baten A."/>
            <person name="Bloomfield J."/>
            <person name="Borpatragohain P."/>
            <person name="He Z."/>
            <person name="Irish N."/>
            <person name="Irwin J."/>
            <person name="Liu K."/>
            <person name="Mauleon R.P."/>
            <person name="Moore J."/>
            <person name="Morris R."/>
            <person name="Ostergaard L."/>
            <person name="Wang B."/>
            <person name="Wells R."/>
        </authorList>
    </citation>
    <scope>NUCLEOTIDE SEQUENCE [LARGE SCALE GENOMIC DNA]</scope>
    <source>
        <strain evidence="13">R-o-18</strain>
        <tissue evidence="13">Leaf</tissue>
    </source>
</reference>
<feature type="signal peptide" evidence="11">
    <location>
        <begin position="1"/>
        <end position="29"/>
    </location>
</feature>
<comment type="similarity">
    <text evidence="3">Belongs to the oxygen-dependent FAD-linked oxidoreductase family.</text>
</comment>
<evidence type="ECO:0000256" key="4">
    <source>
        <dbReference type="ARBA" id="ARBA00022512"/>
    </source>
</evidence>
<evidence type="ECO:0000256" key="9">
    <source>
        <dbReference type="ARBA" id="ARBA00023002"/>
    </source>
</evidence>
<dbReference type="SUPFAM" id="SSF56176">
    <property type="entry name" value="FAD-binding/transporter-associated domain-like"/>
    <property type="match status" value="2"/>
</dbReference>
<dbReference type="Pfam" id="PF01565">
    <property type="entry name" value="FAD_binding_4"/>
    <property type="match status" value="2"/>
</dbReference>
<dbReference type="Gene3D" id="3.40.462.20">
    <property type="match status" value="2"/>
</dbReference>
<keyword evidence="4" id="KW-0134">Cell wall</keyword>